<evidence type="ECO:0000256" key="2">
    <source>
        <dbReference type="ARBA" id="ARBA00007441"/>
    </source>
</evidence>
<evidence type="ECO:0000256" key="7">
    <source>
        <dbReference type="RuleBase" id="RU000481"/>
    </source>
</evidence>
<comment type="subunit">
    <text evidence="3">Homodimer.</text>
</comment>
<dbReference type="CDD" id="cd00609">
    <property type="entry name" value="AAT_like"/>
    <property type="match status" value="1"/>
</dbReference>
<dbReference type="FunFam" id="3.40.640.10:FF:000015">
    <property type="entry name" value="Aspartate aminotransferase"/>
    <property type="match status" value="1"/>
</dbReference>
<dbReference type="EC" id="2.6.1.-" evidence="7"/>
<dbReference type="RefSeq" id="WP_115946543.1">
    <property type="nucleotide sequence ID" value="NZ_QRDL01000005.1"/>
</dbReference>
<organism evidence="9 10">
    <name type="scientific">Ectopseudomonas oleovorans</name>
    <name type="common">Pseudomonas oleovorans</name>
    <dbReference type="NCBI Taxonomy" id="301"/>
    <lineage>
        <taxon>Bacteria</taxon>
        <taxon>Pseudomonadati</taxon>
        <taxon>Pseudomonadota</taxon>
        <taxon>Gammaproteobacteria</taxon>
        <taxon>Pseudomonadales</taxon>
        <taxon>Pseudomonadaceae</taxon>
        <taxon>Ectopseudomonas</taxon>
    </lineage>
</organism>
<evidence type="ECO:0000313" key="9">
    <source>
        <dbReference type="EMBL" id="RED01934.1"/>
    </source>
</evidence>
<comment type="cofactor">
    <cofactor evidence="1 7">
        <name>pyridoxal 5'-phosphate</name>
        <dbReference type="ChEBI" id="CHEBI:597326"/>
    </cofactor>
</comment>
<dbReference type="Pfam" id="PF00155">
    <property type="entry name" value="Aminotran_1_2"/>
    <property type="match status" value="1"/>
</dbReference>
<protein>
    <recommendedName>
        <fullName evidence="7">Aminotransferase</fullName>
        <ecNumber evidence="7">2.6.1.-</ecNumber>
    </recommendedName>
</protein>
<keyword evidence="6" id="KW-0663">Pyridoxal phosphate</keyword>
<dbReference type="Gene3D" id="3.40.640.10">
    <property type="entry name" value="Type I PLP-dependent aspartate aminotransferase-like (Major domain)"/>
    <property type="match status" value="1"/>
</dbReference>
<dbReference type="InterPro" id="IPR015424">
    <property type="entry name" value="PyrdxlP-dep_Trfase"/>
</dbReference>
<evidence type="ECO:0000256" key="3">
    <source>
        <dbReference type="ARBA" id="ARBA00011738"/>
    </source>
</evidence>
<dbReference type="GO" id="GO:0042802">
    <property type="term" value="F:identical protein binding"/>
    <property type="evidence" value="ECO:0007669"/>
    <property type="project" value="TreeGrafter"/>
</dbReference>
<dbReference type="AlphaFoldDB" id="A0A3D9EFE8"/>
<comment type="similarity">
    <text evidence="2 7">Belongs to the class-I pyridoxal-phosphate-dependent aminotransferase family.</text>
</comment>
<dbReference type="Proteomes" id="UP000256988">
    <property type="component" value="Unassembled WGS sequence"/>
</dbReference>
<evidence type="ECO:0000259" key="8">
    <source>
        <dbReference type="Pfam" id="PF00155"/>
    </source>
</evidence>
<dbReference type="EMBL" id="QRDL01000005">
    <property type="protein sequence ID" value="RED01934.1"/>
    <property type="molecule type" value="Genomic_DNA"/>
</dbReference>
<evidence type="ECO:0000313" key="10">
    <source>
        <dbReference type="Proteomes" id="UP000256988"/>
    </source>
</evidence>
<dbReference type="GO" id="GO:0005829">
    <property type="term" value="C:cytosol"/>
    <property type="evidence" value="ECO:0007669"/>
    <property type="project" value="TreeGrafter"/>
</dbReference>
<sequence>MSLFSAVEMAPRDPILGLNEAYNADTRPHKVNLGVGVYYDEQGRIPLLRAVAEAEKQRVAAQAPRGYLPIEGIAAYDQAVQHLLFGAESSLVRDGRAITVQAVGGTGALKIGADFLKRLLPDAVVAISDPSWENHRALFESAGFPVQSYRYYDAASNGLNREGFLADLQALPERSVVVLHACCHNPTGVDLQPADWQAVLDVVKARNLVPFLDIAYQGFGDGIEEDAQAVRLFADSGLTFLVSSSFSKSFSLYGERVGALTLVSESREESARVLSQVKRVIRTNYSNPPTHGATIVATVLSNPELRALWEAELGEMRQRIRSMRNALVEGLAAAGANRDFAFVNAQRGMFSYSGLTAEQVERLKSEFGIYAVSTGRICVAALNERNLPPTIQAIAAVLQG</sequence>
<dbReference type="SUPFAM" id="SSF53383">
    <property type="entry name" value="PLP-dependent transferases"/>
    <property type="match status" value="1"/>
</dbReference>
<dbReference type="PRINTS" id="PR00799">
    <property type="entry name" value="TRANSAMINASE"/>
</dbReference>
<dbReference type="FunFam" id="3.90.1150.10:FF:000001">
    <property type="entry name" value="Aspartate aminotransferase"/>
    <property type="match status" value="1"/>
</dbReference>
<dbReference type="Gene3D" id="3.90.1150.10">
    <property type="entry name" value="Aspartate Aminotransferase, domain 1"/>
    <property type="match status" value="1"/>
</dbReference>
<dbReference type="GO" id="GO:0030170">
    <property type="term" value="F:pyridoxal phosphate binding"/>
    <property type="evidence" value="ECO:0007669"/>
    <property type="project" value="InterPro"/>
</dbReference>
<evidence type="ECO:0000256" key="1">
    <source>
        <dbReference type="ARBA" id="ARBA00001933"/>
    </source>
</evidence>
<dbReference type="PANTHER" id="PTHR11879">
    <property type="entry name" value="ASPARTATE AMINOTRANSFERASE"/>
    <property type="match status" value="1"/>
</dbReference>
<dbReference type="InterPro" id="IPR015422">
    <property type="entry name" value="PyrdxlP-dep_Trfase_small"/>
</dbReference>
<dbReference type="GO" id="GO:0004838">
    <property type="term" value="F:L-tyrosine-2-oxoglutarate transaminase activity"/>
    <property type="evidence" value="ECO:0007669"/>
    <property type="project" value="TreeGrafter"/>
</dbReference>
<dbReference type="PROSITE" id="PS00105">
    <property type="entry name" value="AA_TRANSFER_CLASS_1"/>
    <property type="match status" value="1"/>
</dbReference>
<evidence type="ECO:0000256" key="5">
    <source>
        <dbReference type="ARBA" id="ARBA00022679"/>
    </source>
</evidence>
<dbReference type="InterPro" id="IPR004838">
    <property type="entry name" value="NHTrfase_class1_PyrdxlP-BS"/>
</dbReference>
<keyword evidence="5 7" id="KW-0808">Transferase</keyword>
<name>A0A3D9EFE8_ECTOL</name>
<dbReference type="InterPro" id="IPR004839">
    <property type="entry name" value="Aminotransferase_I/II_large"/>
</dbReference>
<feature type="domain" description="Aminotransferase class I/classII large" evidence="8">
    <location>
        <begin position="29"/>
        <end position="394"/>
    </location>
</feature>
<proteinExistence type="inferred from homology"/>
<accession>A0A3D9EFE8</accession>
<dbReference type="GO" id="GO:0033585">
    <property type="term" value="P:L-phenylalanine biosynthetic process from chorismate via phenylpyruvate"/>
    <property type="evidence" value="ECO:0007669"/>
    <property type="project" value="TreeGrafter"/>
</dbReference>
<comment type="caution">
    <text evidence="9">The sequence shown here is derived from an EMBL/GenBank/DDBJ whole genome shotgun (WGS) entry which is preliminary data.</text>
</comment>
<dbReference type="InterPro" id="IPR015421">
    <property type="entry name" value="PyrdxlP-dep_Trfase_major"/>
</dbReference>
<gene>
    <name evidence="9" type="ORF">DFO60_3558</name>
</gene>
<evidence type="ECO:0000256" key="4">
    <source>
        <dbReference type="ARBA" id="ARBA00022576"/>
    </source>
</evidence>
<dbReference type="NCBIfam" id="NF006719">
    <property type="entry name" value="PRK09257.1"/>
    <property type="match status" value="1"/>
</dbReference>
<dbReference type="PANTHER" id="PTHR11879:SF37">
    <property type="entry name" value="AROMATIC-AMINO-ACID AMINOTRANSFERASE"/>
    <property type="match status" value="1"/>
</dbReference>
<dbReference type="InterPro" id="IPR000796">
    <property type="entry name" value="Asp_trans"/>
</dbReference>
<evidence type="ECO:0000256" key="6">
    <source>
        <dbReference type="ARBA" id="ARBA00022898"/>
    </source>
</evidence>
<keyword evidence="4 7" id="KW-0032">Aminotransferase</keyword>
<reference evidence="9 10" key="1">
    <citation type="submission" date="2018-07" db="EMBL/GenBank/DDBJ databases">
        <title>Genome sequencing of rice bacterial endophytes.</title>
        <authorList>
            <person name="Venturi V."/>
        </authorList>
    </citation>
    <scope>NUCLEOTIDE SEQUENCE [LARGE SCALE GENOMIC DNA]</scope>
    <source>
        <strain evidence="9 10">AG1002</strain>
    </source>
</reference>